<feature type="domain" description="Thioesterase" evidence="2">
    <location>
        <begin position="99"/>
        <end position="174"/>
    </location>
</feature>
<dbReference type="AlphaFoldDB" id="A0A5N6QNT2"/>
<comment type="similarity">
    <text evidence="1">Belongs to the thioesterase PaaI family.</text>
</comment>
<dbReference type="InterPro" id="IPR006683">
    <property type="entry name" value="Thioestr_dom"/>
</dbReference>
<organism evidence="3 4">
    <name type="scientific">Carpinus fangiana</name>
    <dbReference type="NCBI Taxonomy" id="176857"/>
    <lineage>
        <taxon>Eukaryota</taxon>
        <taxon>Viridiplantae</taxon>
        <taxon>Streptophyta</taxon>
        <taxon>Embryophyta</taxon>
        <taxon>Tracheophyta</taxon>
        <taxon>Spermatophyta</taxon>
        <taxon>Magnoliopsida</taxon>
        <taxon>eudicotyledons</taxon>
        <taxon>Gunneridae</taxon>
        <taxon>Pentapetalae</taxon>
        <taxon>rosids</taxon>
        <taxon>fabids</taxon>
        <taxon>Fagales</taxon>
        <taxon>Betulaceae</taxon>
        <taxon>Carpinus</taxon>
    </lineage>
</organism>
<dbReference type="CDD" id="cd03443">
    <property type="entry name" value="PaaI_thioesterase"/>
    <property type="match status" value="1"/>
</dbReference>
<dbReference type="SUPFAM" id="SSF54637">
    <property type="entry name" value="Thioesterase/thiol ester dehydrase-isomerase"/>
    <property type="match status" value="1"/>
</dbReference>
<gene>
    <name evidence="3" type="ORF">FH972_004205</name>
</gene>
<dbReference type="EMBL" id="CM017321">
    <property type="protein sequence ID" value="KAE7999810.1"/>
    <property type="molecule type" value="Genomic_DNA"/>
</dbReference>
<dbReference type="GO" id="GO:0047617">
    <property type="term" value="F:fatty acyl-CoA hydrolase activity"/>
    <property type="evidence" value="ECO:0007669"/>
    <property type="project" value="InterPro"/>
</dbReference>
<dbReference type="Proteomes" id="UP000327013">
    <property type="component" value="Chromosome 1"/>
</dbReference>
<keyword evidence="4" id="KW-1185">Reference proteome</keyword>
<reference evidence="3 4" key="1">
    <citation type="submission" date="2019-06" db="EMBL/GenBank/DDBJ databases">
        <title>A chromosomal-level reference genome of Carpinus fangiana (Coryloideae, Betulaceae).</title>
        <authorList>
            <person name="Yang X."/>
            <person name="Wang Z."/>
            <person name="Zhang L."/>
            <person name="Hao G."/>
            <person name="Liu J."/>
            <person name="Yang Y."/>
        </authorList>
    </citation>
    <scope>NUCLEOTIDE SEQUENCE [LARGE SCALE GENOMIC DNA]</scope>
    <source>
        <strain evidence="3">Cfa_2016G</strain>
        <tissue evidence="3">Leaf</tissue>
    </source>
</reference>
<evidence type="ECO:0000256" key="1">
    <source>
        <dbReference type="ARBA" id="ARBA00008324"/>
    </source>
</evidence>
<evidence type="ECO:0000313" key="4">
    <source>
        <dbReference type="Proteomes" id="UP000327013"/>
    </source>
</evidence>
<protein>
    <recommendedName>
        <fullName evidence="2">Thioesterase domain-containing protein</fullName>
    </recommendedName>
</protein>
<evidence type="ECO:0000313" key="3">
    <source>
        <dbReference type="EMBL" id="KAE7999810.1"/>
    </source>
</evidence>
<dbReference type="OrthoDB" id="46529at2759"/>
<dbReference type="InterPro" id="IPR029069">
    <property type="entry name" value="HotDog_dom_sf"/>
</dbReference>
<dbReference type="PANTHER" id="PTHR21660">
    <property type="entry name" value="THIOESTERASE SUPERFAMILY MEMBER-RELATED"/>
    <property type="match status" value="1"/>
</dbReference>
<accession>A0A5N6QNT2</accession>
<evidence type="ECO:0000259" key="2">
    <source>
        <dbReference type="Pfam" id="PF03061"/>
    </source>
</evidence>
<name>A0A5N6QNT2_9ROSI</name>
<dbReference type="InterPro" id="IPR039298">
    <property type="entry name" value="ACOT13"/>
</dbReference>
<dbReference type="PANTHER" id="PTHR21660:SF12">
    <property type="entry name" value="OS07G0462700 PROTEIN"/>
    <property type="match status" value="1"/>
</dbReference>
<sequence>MAKPSDTHLPEIVSLSATIAKEIPSEYVSRLSSSLRGMGVTDSIPDNCNTKDFYSDLVRGFLKPDRVLRGRVTCFLTIKPPIVVPLVTLLSASFSMNRYGSFHGGAIAAVAETVSIACARTVVAEDKELSLGELSISYLSSAPLNAEVIVDGSVVRSGRNLALVAVEFKLKKTGQLVYTARATFYNMPIAKL</sequence>
<proteinExistence type="inferred from homology"/>
<dbReference type="Pfam" id="PF03061">
    <property type="entry name" value="4HBT"/>
    <property type="match status" value="1"/>
</dbReference>
<dbReference type="Gene3D" id="3.10.129.10">
    <property type="entry name" value="Hotdog Thioesterase"/>
    <property type="match status" value="1"/>
</dbReference>